<accession>A0A084AKH2</accession>
<dbReference type="AlphaFoldDB" id="A0A084AKH2"/>
<dbReference type="Proteomes" id="UP000028045">
    <property type="component" value="Unassembled WGS sequence"/>
</dbReference>
<keyword evidence="2" id="KW-1185">Reference proteome</keyword>
<dbReference type="EMBL" id="KL648684">
    <property type="protein sequence ID" value="KEY65801.1"/>
    <property type="molecule type" value="Genomic_DNA"/>
</dbReference>
<sequence length="160" mass="17814">MDQREDEGVEFAKRAEGNCGRVPLATRFRTVVGGRLRTSRRVEPDEQVEGTRVMPRPTLVSEPGCGLESSARICGGQILDATPADLLTVKRHTTAGRVHHRCVLYPSRRTELWGGGPDRTAMAQAVIQRAACWMSRREEEAEEPNVEFVCPLWADESLGR</sequence>
<gene>
    <name evidence="1" type="ORF">S7711_11129</name>
</gene>
<proteinExistence type="predicted"/>
<organism evidence="1 2">
    <name type="scientific">Stachybotrys chartarum (strain CBS 109288 / IBT 7711)</name>
    <name type="common">Toxic black mold</name>
    <name type="synonym">Stilbospora chartarum</name>
    <dbReference type="NCBI Taxonomy" id="1280523"/>
    <lineage>
        <taxon>Eukaryota</taxon>
        <taxon>Fungi</taxon>
        <taxon>Dikarya</taxon>
        <taxon>Ascomycota</taxon>
        <taxon>Pezizomycotina</taxon>
        <taxon>Sordariomycetes</taxon>
        <taxon>Hypocreomycetidae</taxon>
        <taxon>Hypocreales</taxon>
        <taxon>Stachybotryaceae</taxon>
        <taxon>Stachybotrys</taxon>
    </lineage>
</organism>
<evidence type="ECO:0000313" key="2">
    <source>
        <dbReference type="Proteomes" id="UP000028045"/>
    </source>
</evidence>
<dbReference type="HOGENOM" id="CLU_1653286_0_0_1"/>
<protein>
    <submittedName>
        <fullName evidence="1">Uncharacterized protein</fullName>
    </submittedName>
</protein>
<name>A0A084AKH2_STACB</name>
<evidence type="ECO:0000313" key="1">
    <source>
        <dbReference type="EMBL" id="KEY65801.1"/>
    </source>
</evidence>
<reference evidence="1 2" key="1">
    <citation type="journal article" date="2014" name="BMC Genomics">
        <title>Comparative genome sequencing reveals chemotype-specific gene clusters in the toxigenic black mold Stachybotrys.</title>
        <authorList>
            <person name="Semeiks J."/>
            <person name="Borek D."/>
            <person name="Otwinowski Z."/>
            <person name="Grishin N.V."/>
        </authorList>
    </citation>
    <scope>NUCLEOTIDE SEQUENCE [LARGE SCALE GENOMIC DNA]</scope>
    <source>
        <strain evidence="2">CBS 109288 / IBT 7711</strain>
    </source>
</reference>